<dbReference type="AlphaFoldDB" id="A0A9W6RKE8"/>
<dbReference type="EMBL" id="BSTJ01000007">
    <property type="protein sequence ID" value="GLY77328.1"/>
    <property type="molecule type" value="Genomic_DNA"/>
</dbReference>
<dbReference type="SUPFAM" id="SSF53474">
    <property type="entry name" value="alpha/beta-Hydrolases"/>
    <property type="match status" value="1"/>
</dbReference>
<organism evidence="2 3">
    <name type="scientific">Actinoallomurus iriomotensis</name>
    <dbReference type="NCBI Taxonomy" id="478107"/>
    <lineage>
        <taxon>Bacteria</taxon>
        <taxon>Bacillati</taxon>
        <taxon>Actinomycetota</taxon>
        <taxon>Actinomycetes</taxon>
        <taxon>Streptosporangiales</taxon>
        <taxon>Thermomonosporaceae</taxon>
        <taxon>Actinoallomurus</taxon>
    </lineage>
</organism>
<dbReference type="Pfam" id="PF12697">
    <property type="entry name" value="Abhydrolase_6"/>
    <property type="match status" value="1"/>
</dbReference>
<dbReference type="PANTHER" id="PTHR43798">
    <property type="entry name" value="MONOACYLGLYCEROL LIPASE"/>
    <property type="match status" value="1"/>
</dbReference>
<protein>
    <submittedName>
        <fullName evidence="2">Hydrolase</fullName>
    </submittedName>
</protein>
<keyword evidence="2" id="KW-0378">Hydrolase</keyword>
<dbReference type="Proteomes" id="UP001165135">
    <property type="component" value="Unassembled WGS sequence"/>
</dbReference>
<accession>A0A9W6RKE8</accession>
<dbReference type="GO" id="GO:0016787">
    <property type="term" value="F:hydrolase activity"/>
    <property type="evidence" value="ECO:0007669"/>
    <property type="project" value="UniProtKB-KW"/>
</dbReference>
<feature type="domain" description="AB hydrolase-1" evidence="1">
    <location>
        <begin position="30"/>
        <end position="258"/>
    </location>
</feature>
<comment type="caution">
    <text evidence="2">The sequence shown here is derived from an EMBL/GenBank/DDBJ whole genome shotgun (WGS) entry which is preliminary data.</text>
</comment>
<evidence type="ECO:0000313" key="3">
    <source>
        <dbReference type="Proteomes" id="UP001165135"/>
    </source>
</evidence>
<name>A0A9W6RKE8_9ACTN</name>
<gene>
    <name evidence="2" type="ORF">Airi01_055950</name>
</gene>
<evidence type="ECO:0000259" key="1">
    <source>
        <dbReference type="Pfam" id="PF12697"/>
    </source>
</evidence>
<sequence length="271" mass="29064">MKGFNVRTLTFDHDGTTISARRRDGDGPPLVVLPGIMADAATWQPVVDHLTPSNPVIVLNRRGRAPSGPLGAGYTVRTEIDDLHHVLDALGEPVHLFGWSYGALIAAETATERAGLRSLTLYEPVGRPFAPEAVPLLRDAIDRGDLDRAVEIVNITVSGFTASYVAALREDPVWPVLRTLAASLADELAAINDHRPRLHEYRDLDLPVTLLLGELNEGTAPYGTAFTPFAQALPQARIVRVPGQGHLAHAQAPRLLAESIADALSGTPAGR</sequence>
<proteinExistence type="predicted"/>
<reference evidence="2" key="1">
    <citation type="submission" date="2023-03" db="EMBL/GenBank/DDBJ databases">
        <title>Actinoallomurus iriomotensis NBRC 103681.</title>
        <authorList>
            <person name="Ichikawa N."/>
            <person name="Sato H."/>
            <person name="Tonouchi N."/>
        </authorList>
    </citation>
    <scope>NUCLEOTIDE SEQUENCE</scope>
    <source>
        <strain evidence="2">NBRC 103681</strain>
    </source>
</reference>
<dbReference type="InterPro" id="IPR029058">
    <property type="entry name" value="AB_hydrolase_fold"/>
</dbReference>
<dbReference type="InterPro" id="IPR000073">
    <property type="entry name" value="AB_hydrolase_1"/>
</dbReference>
<dbReference type="Gene3D" id="3.40.50.1820">
    <property type="entry name" value="alpha/beta hydrolase"/>
    <property type="match status" value="1"/>
</dbReference>
<evidence type="ECO:0000313" key="2">
    <source>
        <dbReference type="EMBL" id="GLY77328.1"/>
    </source>
</evidence>
<dbReference type="InterPro" id="IPR050266">
    <property type="entry name" value="AB_hydrolase_sf"/>
</dbReference>